<comment type="caution">
    <text evidence="2">The sequence shown here is derived from an EMBL/GenBank/DDBJ whole genome shotgun (WGS) entry which is preliminary data.</text>
</comment>
<sequence length="55" mass="6404">MEFLELLLVLIALILIIKKPEKEKLAFGLVMVAWFIMVFYYIGHKSSAFLTMINL</sequence>
<keyword evidence="1" id="KW-0472">Membrane</keyword>
<accession>A0A2W6PNW3</accession>
<reference evidence="2 3" key="1">
    <citation type="submission" date="2017-03" db="EMBL/GenBank/DDBJ databases">
        <title>Genomic and clinical evidence uncovers the enterohepatic species Helicobacter valdiviensis as a potential human intestinal pathogen.</title>
        <authorList>
            <person name="Fresia P."/>
            <person name="Jara R."/>
            <person name="Sierra R."/>
            <person name="Ferres I."/>
            <person name="Greif G."/>
            <person name="Iraola G."/>
            <person name="Collado L."/>
        </authorList>
    </citation>
    <scope>NUCLEOTIDE SEQUENCE [LARGE SCALE GENOMIC DNA]</scope>
    <source>
        <strain evidence="2 3">WBE14</strain>
    </source>
</reference>
<keyword evidence="1" id="KW-1133">Transmembrane helix</keyword>
<dbReference type="OrthoDB" id="5330168at2"/>
<feature type="transmembrane region" description="Helical" evidence="1">
    <location>
        <begin position="26"/>
        <end position="43"/>
    </location>
</feature>
<protein>
    <submittedName>
        <fullName evidence="2">Dihydroneopterin aldolase</fullName>
    </submittedName>
</protein>
<keyword evidence="1" id="KW-0812">Transmembrane</keyword>
<keyword evidence="3" id="KW-1185">Reference proteome</keyword>
<dbReference type="RefSeq" id="WP_111229558.1">
    <property type="nucleotide sequence ID" value="NZ_NBIU01000008.1"/>
</dbReference>
<evidence type="ECO:0000256" key="1">
    <source>
        <dbReference type="SAM" id="Phobius"/>
    </source>
</evidence>
<gene>
    <name evidence="2" type="ORF">B6S12_04155</name>
</gene>
<proteinExistence type="predicted"/>
<organism evidence="2 3">
    <name type="scientific">Helicobacter valdiviensis</name>
    <dbReference type="NCBI Taxonomy" id="1458358"/>
    <lineage>
        <taxon>Bacteria</taxon>
        <taxon>Pseudomonadati</taxon>
        <taxon>Campylobacterota</taxon>
        <taxon>Epsilonproteobacteria</taxon>
        <taxon>Campylobacterales</taxon>
        <taxon>Helicobacteraceae</taxon>
        <taxon>Helicobacter</taxon>
    </lineage>
</organism>
<evidence type="ECO:0000313" key="2">
    <source>
        <dbReference type="EMBL" id="PZT48393.1"/>
    </source>
</evidence>
<dbReference type="Proteomes" id="UP000249746">
    <property type="component" value="Unassembled WGS sequence"/>
</dbReference>
<evidence type="ECO:0000313" key="3">
    <source>
        <dbReference type="Proteomes" id="UP000249746"/>
    </source>
</evidence>
<dbReference type="EMBL" id="NBIU01000008">
    <property type="protein sequence ID" value="PZT48393.1"/>
    <property type="molecule type" value="Genomic_DNA"/>
</dbReference>
<dbReference type="AlphaFoldDB" id="A0A2W6PNW3"/>
<name>A0A2W6PNW3_9HELI</name>